<keyword evidence="1" id="KW-1133">Transmembrane helix</keyword>
<gene>
    <name evidence="2" type="ORF">PGLA1383_LOCUS16001</name>
</gene>
<name>A0A813EHE6_POLGL</name>
<keyword evidence="1" id="KW-0812">Transmembrane</keyword>
<keyword evidence="3" id="KW-1185">Reference proteome</keyword>
<sequence>MVLSPTLSGRCSFATLCHVRGSLGNLLRRTKQVRYHRESSVPFRMIQLLVLAMQYYPLGLAMLGFIAFHLYEKFDSMGMIASSLVTAWGQEVASVITESQWNTVLFWCV</sequence>
<evidence type="ECO:0000313" key="2">
    <source>
        <dbReference type="EMBL" id="CAE8597561.1"/>
    </source>
</evidence>
<evidence type="ECO:0000313" key="3">
    <source>
        <dbReference type="Proteomes" id="UP000654075"/>
    </source>
</evidence>
<accession>A0A813EHE6</accession>
<comment type="caution">
    <text evidence="2">The sequence shown here is derived from an EMBL/GenBank/DDBJ whole genome shotgun (WGS) entry which is preliminary data.</text>
</comment>
<dbReference type="Proteomes" id="UP000654075">
    <property type="component" value="Unassembled WGS sequence"/>
</dbReference>
<proteinExistence type="predicted"/>
<protein>
    <submittedName>
        <fullName evidence="2">Uncharacterized protein</fullName>
    </submittedName>
</protein>
<reference evidence="2" key="1">
    <citation type="submission" date="2021-02" db="EMBL/GenBank/DDBJ databases">
        <authorList>
            <person name="Dougan E. K."/>
            <person name="Rhodes N."/>
            <person name="Thang M."/>
            <person name="Chan C."/>
        </authorList>
    </citation>
    <scope>NUCLEOTIDE SEQUENCE</scope>
</reference>
<evidence type="ECO:0000256" key="1">
    <source>
        <dbReference type="SAM" id="Phobius"/>
    </source>
</evidence>
<keyword evidence="1" id="KW-0472">Membrane</keyword>
<dbReference type="AlphaFoldDB" id="A0A813EHE6"/>
<feature type="transmembrane region" description="Helical" evidence="1">
    <location>
        <begin position="45"/>
        <end position="71"/>
    </location>
</feature>
<organism evidence="2 3">
    <name type="scientific">Polarella glacialis</name>
    <name type="common">Dinoflagellate</name>
    <dbReference type="NCBI Taxonomy" id="89957"/>
    <lineage>
        <taxon>Eukaryota</taxon>
        <taxon>Sar</taxon>
        <taxon>Alveolata</taxon>
        <taxon>Dinophyceae</taxon>
        <taxon>Suessiales</taxon>
        <taxon>Suessiaceae</taxon>
        <taxon>Polarella</taxon>
    </lineage>
</organism>
<dbReference type="EMBL" id="CAJNNV010009583">
    <property type="protein sequence ID" value="CAE8597561.1"/>
    <property type="molecule type" value="Genomic_DNA"/>
</dbReference>